<dbReference type="AlphaFoldDB" id="A0A238V581"/>
<dbReference type="Pfam" id="PF07563">
    <property type="entry name" value="DUF1541"/>
    <property type="match status" value="1"/>
</dbReference>
<dbReference type="InterPro" id="IPR011438">
    <property type="entry name" value="DUF1541"/>
</dbReference>
<protein>
    <recommendedName>
        <fullName evidence="1">DUF1541 domain-containing protein</fullName>
    </recommendedName>
</protein>
<evidence type="ECO:0000313" key="2">
    <source>
        <dbReference type="EMBL" id="SNR29416.1"/>
    </source>
</evidence>
<name>A0A238V581_9ACTN</name>
<feature type="domain" description="DUF1541" evidence="1">
    <location>
        <begin position="1"/>
        <end position="39"/>
    </location>
</feature>
<dbReference type="Gene3D" id="2.30.30.1130">
    <property type="match status" value="1"/>
</dbReference>
<dbReference type="EMBL" id="FZNO01000002">
    <property type="protein sequence ID" value="SNR29416.1"/>
    <property type="molecule type" value="Genomic_DNA"/>
</dbReference>
<reference evidence="2 3" key="1">
    <citation type="submission" date="2017-06" db="EMBL/GenBank/DDBJ databases">
        <authorList>
            <person name="Kim H.J."/>
            <person name="Triplett B.A."/>
        </authorList>
    </citation>
    <scope>NUCLEOTIDE SEQUENCE [LARGE SCALE GENOMIC DNA]</scope>
    <source>
        <strain evidence="2 3">DSM 44272</strain>
    </source>
</reference>
<evidence type="ECO:0000259" key="1">
    <source>
        <dbReference type="Pfam" id="PF07563"/>
    </source>
</evidence>
<proteinExistence type="predicted"/>
<sequence length="46" mass="5131">MTRMDGAKATIESSTDETVYMVDTVINGMTLTNHKWLVESEVQPAE</sequence>
<evidence type="ECO:0000313" key="3">
    <source>
        <dbReference type="Proteomes" id="UP000198403"/>
    </source>
</evidence>
<accession>A0A238V581</accession>
<gene>
    <name evidence="2" type="ORF">SAMN06272737_10255</name>
</gene>
<keyword evidence="3" id="KW-1185">Reference proteome</keyword>
<organism evidence="2 3">
    <name type="scientific">Blastococcus mobilis</name>
    <dbReference type="NCBI Taxonomy" id="1938746"/>
    <lineage>
        <taxon>Bacteria</taxon>
        <taxon>Bacillati</taxon>
        <taxon>Actinomycetota</taxon>
        <taxon>Actinomycetes</taxon>
        <taxon>Geodermatophilales</taxon>
        <taxon>Geodermatophilaceae</taxon>
        <taxon>Blastococcus</taxon>
    </lineage>
</organism>
<dbReference type="Proteomes" id="UP000198403">
    <property type="component" value="Unassembled WGS sequence"/>
</dbReference>